<organism evidence="11 12">
    <name type="scientific">Tepidiphilus baoligensis</name>
    <dbReference type="NCBI Taxonomy" id="2698687"/>
    <lineage>
        <taxon>Bacteria</taxon>
        <taxon>Pseudomonadati</taxon>
        <taxon>Pseudomonadota</taxon>
        <taxon>Hydrogenophilia</taxon>
        <taxon>Hydrogenophilales</taxon>
        <taxon>Hydrogenophilaceae</taxon>
        <taxon>Tepidiphilus</taxon>
    </lineage>
</organism>
<dbReference type="EC" id="1.5.1.3" evidence="3 8"/>
<comment type="similarity">
    <text evidence="2 8 9">Belongs to the dihydrofolate reductase family.</text>
</comment>
<dbReference type="Proteomes" id="UP000669605">
    <property type="component" value="Unassembled WGS sequence"/>
</dbReference>
<dbReference type="GO" id="GO:0016301">
    <property type="term" value="F:kinase activity"/>
    <property type="evidence" value="ECO:0007669"/>
    <property type="project" value="UniProtKB-KW"/>
</dbReference>
<keyword evidence="12" id="KW-1185">Reference proteome</keyword>
<gene>
    <name evidence="11" type="ORF">GV368_02225</name>
</gene>
<comment type="caution">
    <text evidence="11">The sequence shown here is derived from an EMBL/GenBank/DDBJ whole genome shotgun (WGS) entry which is preliminary data.</text>
</comment>
<evidence type="ECO:0000256" key="2">
    <source>
        <dbReference type="ARBA" id="ARBA00009539"/>
    </source>
</evidence>
<dbReference type="InterPro" id="IPR017925">
    <property type="entry name" value="DHFR_CS"/>
</dbReference>
<evidence type="ECO:0000313" key="12">
    <source>
        <dbReference type="Proteomes" id="UP000669605"/>
    </source>
</evidence>
<evidence type="ECO:0000256" key="6">
    <source>
        <dbReference type="ARBA" id="ARBA00023002"/>
    </source>
</evidence>
<evidence type="ECO:0000256" key="9">
    <source>
        <dbReference type="RuleBase" id="RU004474"/>
    </source>
</evidence>
<dbReference type="EMBL" id="JAAAUB010000002">
    <property type="protein sequence ID" value="NMH15945.1"/>
    <property type="molecule type" value="Genomic_DNA"/>
</dbReference>
<keyword evidence="11" id="KW-0418">Kinase</keyword>
<dbReference type="PROSITE" id="PS00075">
    <property type="entry name" value="DHFR_1"/>
    <property type="match status" value="1"/>
</dbReference>
<evidence type="ECO:0000256" key="7">
    <source>
        <dbReference type="ARBA" id="ARBA00025067"/>
    </source>
</evidence>
<dbReference type="Gene3D" id="3.40.430.10">
    <property type="entry name" value="Dihydrofolate Reductase, subunit A"/>
    <property type="match status" value="1"/>
</dbReference>
<evidence type="ECO:0000256" key="8">
    <source>
        <dbReference type="PIRNR" id="PIRNR000194"/>
    </source>
</evidence>
<evidence type="ECO:0000313" key="11">
    <source>
        <dbReference type="EMBL" id="NMH15945.1"/>
    </source>
</evidence>
<dbReference type="PIRSF" id="PIRSF000194">
    <property type="entry name" value="DHFR"/>
    <property type="match status" value="1"/>
</dbReference>
<dbReference type="InterPro" id="IPR001796">
    <property type="entry name" value="DHFR_dom"/>
</dbReference>
<comment type="function">
    <text evidence="7 8">Key enzyme in folate metabolism. Catalyzes an essential reaction for de novo glycine and purine synthesis, and for DNA precursor synthesis.</text>
</comment>
<dbReference type="PROSITE" id="PS51330">
    <property type="entry name" value="DHFR_2"/>
    <property type="match status" value="1"/>
</dbReference>
<evidence type="ECO:0000259" key="10">
    <source>
        <dbReference type="PROSITE" id="PS51330"/>
    </source>
</evidence>
<keyword evidence="6 8" id="KW-0560">Oxidoreductase</keyword>
<dbReference type="CDD" id="cd00209">
    <property type="entry name" value="DHFR"/>
    <property type="match status" value="1"/>
</dbReference>
<dbReference type="InterPro" id="IPR012259">
    <property type="entry name" value="DHFR"/>
</dbReference>
<reference evidence="11 12" key="1">
    <citation type="journal article" date="2020" name="Curr. Microbiol.">
        <title>Tepidiphilus baoligensis sp. nov., a Novel Bacterium of the Family Hydrogenophilaceae Isolated from an Oil Reservoir.</title>
        <authorList>
            <person name="Zhang X."/>
            <person name="Wang G."/>
            <person name="Ma X."/>
            <person name="Yu J."/>
            <person name="You J."/>
            <person name="Xue Y."/>
            <person name="Ma Y."/>
        </authorList>
    </citation>
    <scope>NUCLEOTIDE SEQUENCE [LARGE SCALE GENOMIC DNA]</scope>
    <source>
        <strain evidence="11 12">B18-69</strain>
    </source>
</reference>
<sequence>MSEWVIVAAVARNGVIGRGGALPWRLRSDLRHFRRLTTGHAVLMGRKTWESLGRPLPDRRNVVVSRDPSFTAPGAEVYPSLDAARAALADEPVVFVIGGAQLYRQTLPFADRLVLTEVDAEPPGDAFFPEWDRTRFVEVGRQALPEESDEYPAVVVTYHRRPRI</sequence>
<dbReference type="PANTHER" id="PTHR48069:SF3">
    <property type="entry name" value="DIHYDROFOLATE REDUCTASE"/>
    <property type="match status" value="1"/>
</dbReference>
<name>A0ABX1QKU6_9PROT</name>
<dbReference type="PRINTS" id="PR00070">
    <property type="entry name" value="DHFR"/>
</dbReference>
<dbReference type="SUPFAM" id="SSF53597">
    <property type="entry name" value="Dihydrofolate reductase-like"/>
    <property type="match status" value="1"/>
</dbReference>
<evidence type="ECO:0000256" key="3">
    <source>
        <dbReference type="ARBA" id="ARBA00012856"/>
    </source>
</evidence>
<dbReference type="PANTHER" id="PTHR48069">
    <property type="entry name" value="DIHYDROFOLATE REDUCTASE"/>
    <property type="match status" value="1"/>
</dbReference>
<keyword evidence="11" id="KW-0808">Transferase</keyword>
<feature type="domain" description="DHFR" evidence="10">
    <location>
        <begin position="3"/>
        <end position="160"/>
    </location>
</feature>
<keyword evidence="4 8" id="KW-0554">One-carbon metabolism</keyword>
<proteinExistence type="inferred from homology"/>
<evidence type="ECO:0000256" key="5">
    <source>
        <dbReference type="ARBA" id="ARBA00022857"/>
    </source>
</evidence>
<evidence type="ECO:0000256" key="4">
    <source>
        <dbReference type="ARBA" id="ARBA00022563"/>
    </source>
</evidence>
<evidence type="ECO:0000256" key="1">
    <source>
        <dbReference type="ARBA" id="ARBA00004903"/>
    </source>
</evidence>
<dbReference type="InterPro" id="IPR024072">
    <property type="entry name" value="DHFR-like_dom_sf"/>
</dbReference>
<accession>A0ABX1QKU6</accession>
<comment type="pathway">
    <text evidence="1 8">Cofactor biosynthesis; tetrahydrofolate biosynthesis; 5,6,7,8-tetrahydrofolate from 7,8-dihydrofolate: step 1/1.</text>
</comment>
<protein>
    <recommendedName>
        <fullName evidence="3 8">Dihydrofolate reductase</fullName>
        <ecNumber evidence="3 8">1.5.1.3</ecNumber>
    </recommendedName>
</protein>
<keyword evidence="5 8" id="KW-0521">NADP</keyword>
<comment type="catalytic activity">
    <reaction evidence="8">
        <text>(6S)-5,6,7,8-tetrahydrofolate + NADP(+) = 7,8-dihydrofolate + NADPH + H(+)</text>
        <dbReference type="Rhea" id="RHEA:15009"/>
        <dbReference type="ChEBI" id="CHEBI:15378"/>
        <dbReference type="ChEBI" id="CHEBI:57451"/>
        <dbReference type="ChEBI" id="CHEBI:57453"/>
        <dbReference type="ChEBI" id="CHEBI:57783"/>
        <dbReference type="ChEBI" id="CHEBI:58349"/>
        <dbReference type="EC" id="1.5.1.3"/>
    </reaction>
</comment>
<dbReference type="Pfam" id="PF00186">
    <property type="entry name" value="DHFR_1"/>
    <property type="match status" value="1"/>
</dbReference>
<dbReference type="RefSeq" id="WP_142809170.1">
    <property type="nucleotide sequence ID" value="NZ_JAAAUB010000002.1"/>
</dbReference>